<evidence type="ECO:0000256" key="4">
    <source>
        <dbReference type="SAM" id="Phobius"/>
    </source>
</evidence>
<keyword evidence="6" id="KW-1185">Reference proteome</keyword>
<reference evidence="5" key="1">
    <citation type="submission" date="2023-10" db="EMBL/GenBank/DDBJ databases">
        <authorList>
            <person name="Noh H."/>
        </authorList>
    </citation>
    <scope>NUCLEOTIDE SEQUENCE</scope>
    <source>
        <strain evidence="5">DUCC4014</strain>
    </source>
</reference>
<feature type="transmembrane region" description="Helical" evidence="4">
    <location>
        <begin position="199"/>
        <end position="218"/>
    </location>
</feature>
<feature type="transmembrane region" description="Helical" evidence="4">
    <location>
        <begin position="71"/>
        <end position="92"/>
    </location>
</feature>
<evidence type="ECO:0000313" key="6">
    <source>
        <dbReference type="Proteomes" id="UP000827549"/>
    </source>
</evidence>
<dbReference type="GO" id="GO:0016020">
    <property type="term" value="C:membrane"/>
    <property type="evidence" value="ECO:0007669"/>
    <property type="project" value="UniProtKB-SubCell"/>
</dbReference>
<feature type="transmembrane region" description="Helical" evidence="4">
    <location>
        <begin position="142"/>
        <end position="160"/>
    </location>
</feature>
<feature type="transmembrane region" description="Helical" evidence="4">
    <location>
        <begin position="230"/>
        <end position="249"/>
    </location>
</feature>
<accession>A0AAF0YA67</accession>
<proteinExistence type="inferred from homology"/>
<sequence length="464" mass="48806">MSHTAMSSTATTTAIELGEMEGSRSPYAMAPAGADTPLEPSAAPSLHGSDSAPGDRELAALAPADKGAQAWLFLFGATVIETTVWGLLNAVGVLQNYWMTERFRGHDSTVTLAASLMNGLSFMSVGVFGPLFAAFPRHTKMIQTAGLIVSSIGLISSAFVNSPTQLIGTLGILYPCAAALYLPAATLVYEWFHVRRGLASGIMFAGTGVGGTVFPFILDGLLNKFGYKAAMVSLGLGFFAINAACLVFIRRRIPLAPEMGRRPSLNYRIFTTWAFWCGFIVLLLTSMGNFNPTLWIPAFADNVGVHKPNGVAIVSIMNAASVFGNALIGYLSDHVRTKIMCVAVCTIGAVAVLVAWGFGTSAAPLVLFAIVWGMSALCFVSLWSKIITRICKDDPMLPMLVFSVFAVLRGVGNVTSGPISTRLLETSAFKGAAGAFGSTNFGAVLIYTAATTFLGGAVGAFFPA</sequence>
<dbReference type="AlphaFoldDB" id="A0AAF0YA67"/>
<feature type="transmembrane region" description="Helical" evidence="4">
    <location>
        <begin position="439"/>
        <end position="462"/>
    </location>
</feature>
<evidence type="ECO:0000256" key="3">
    <source>
        <dbReference type="SAM" id="MobiDB-lite"/>
    </source>
</evidence>
<feature type="region of interest" description="Disordered" evidence="3">
    <location>
        <begin position="26"/>
        <end position="55"/>
    </location>
</feature>
<dbReference type="SUPFAM" id="SSF103473">
    <property type="entry name" value="MFS general substrate transporter"/>
    <property type="match status" value="1"/>
</dbReference>
<keyword evidence="4" id="KW-1133">Transmembrane helix</keyword>
<feature type="transmembrane region" description="Helical" evidence="4">
    <location>
        <begin position="172"/>
        <end position="192"/>
    </location>
</feature>
<dbReference type="PANTHER" id="PTHR11360">
    <property type="entry name" value="MONOCARBOXYLATE TRANSPORTER"/>
    <property type="match status" value="1"/>
</dbReference>
<dbReference type="InterPro" id="IPR011701">
    <property type="entry name" value="MFS"/>
</dbReference>
<keyword evidence="4" id="KW-0472">Membrane</keyword>
<protein>
    <submittedName>
        <fullName evidence="5">MFS transporter asaE</fullName>
    </submittedName>
</protein>
<dbReference type="InterPro" id="IPR050327">
    <property type="entry name" value="Proton-linked_MCT"/>
</dbReference>
<comment type="similarity">
    <text evidence="2">Belongs to the major facilitator superfamily. Monocarboxylate porter (TC 2.A.1.13) family.</text>
</comment>
<dbReference type="Proteomes" id="UP000827549">
    <property type="component" value="Chromosome 4"/>
</dbReference>
<dbReference type="InterPro" id="IPR036259">
    <property type="entry name" value="MFS_trans_sf"/>
</dbReference>
<dbReference type="GO" id="GO:0022857">
    <property type="term" value="F:transmembrane transporter activity"/>
    <property type="evidence" value="ECO:0007669"/>
    <property type="project" value="InterPro"/>
</dbReference>
<feature type="transmembrane region" description="Helical" evidence="4">
    <location>
        <begin position="339"/>
        <end position="359"/>
    </location>
</feature>
<dbReference type="Gene3D" id="1.20.1250.20">
    <property type="entry name" value="MFS general substrate transporter like domains"/>
    <property type="match status" value="1"/>
</dbReference>
<keyword evidence="4" id="KW-0812">Transmembrane</keyword>
<evidence type="ECO:0000256" key="1">
    <source>
        <dbReference type="ARBA" id="ARBA00004141"/>
    </source>
</evidence>
<evidence type="ECO:0000256" key="2">
    <source>
        <dbReference type="ARBA" id="ARBA00006727"/>
    </source>
</evidence>
<feature type="transmembrane region" description="Helical" evidence="4">
    <location>
        <begin position="310"/>
        <end position="332"/>
    </location>
</feature>
<name>A0AAF0YA67_9TREE</name>
<feature type="transmembrane region" description="Helical" evidence="4">
    <location>
        <begin position="365"/>
        <end position="384"/>
    </location>
</feature>
<comment type="subcellular location">
    <subcellularLocation>
        <location evidence="1">Membrane</location>
        <topology evidence="1">Multi-pass membrane protein</topology>
    </subcellularLocation>
</comment>
<evidence type="ECO:0000313" key="5">
    <source>
        <dbReference type="EMBL" id="WOO82895.1"/>
    </source>
</evidence>
<dbReference type="PANTHER" id="PTHR11360:SF287">
    <property type="entry name" value="MFS MONOCARBOXYLATE TRANSPORTER"/>
    <property type="match status" value="1"/>
</dbReference>
<feature type="transmembrane region" description="Helical" evidence="4">
    <location>
        <begin position="396"/>
        <end position="419"/>
    </location>
</feature>
<dbReference type="RefSeq" id="XP_062628927.1">
    <property type="nucleotide sequence ID" value="XM_062772942.1"/>
</dbReference>
<feature type="transmembrane region" description="Helical" evidence="4">
    <location>
        <begin position="112"/>
        <end position="135"/>
    </location>
</feature>
<gene>
    <name evidence="5" type="primary">asaE_9</name>
    <name evidence="5" type="ORF">LOC62_04G006375</name>
</gene>
<dbReference type="EMBL" id="CP086717">
    <property type="protein sequence ID" value="WOO82895.1"/>
    <property type="molecule type" value="Genomic_DNA"/>
</dbReference>
<dbReference type="Pfam" id="PF07690">
    <property type="entry name" value="MFS_1"/>
    <property type="match status" value="1"/>
</dbReference>
<dbReference type="GeneID" id="87809598"/>
<feature type="transmembrane region" description="Helical" evidence="4">
    <location>
        <begin position="270"/>
        <end position="290"/>
    </location>
</feature>
<organism evidence="5 6">
    <name type="scientific">Vanrija pseudolonga</name>
    <dbReference type="NCBI Taxonomy" id="143232"/>
    <lineage>
        <taxon>Eukaryota</taxon>
        <taxon>Fungi</taxon>
        <taxon>Dikarya</taxon>
        <taxon>Basidiomycota</taxon>
        <taxon>Agaricomycotina</taxon>
        <taxon>Tremellomycetes</taxon>
        <taxon>Trichosporonales</taxon>
        <taxon>Trichosporonaceae</taxon>
        <taxon>Vanrija</taxon>
    </lineage>
</organism>